<dbReference type="PaxDb" id="6945-B7QNB8"/>
<dbReference type="VEuPathDB" id="VectorBase:ISCI015348"/>
<evidence type="ECO:0000313" key="4">
    <source>
        <dbReference type="Proteomes" id="UP000001555"/>
    </source>
</evidence>
<dbReference type="OrthoDB" id="6486268at2759"/>
<dbReference type="EnsemblMetazoa" id="ISCW015348-RA">
    <property type="protein sequence ID" value="ISCW015348-PA"/>
    <property type="gene ID" value="ISCW015348"/>
</dbReference>
<organism>
    <name type="scientific">Ixodes scapularis</name>
    <name type="common">Black-legged tick</name>
    <name type="synonym">Deer tick</name>
    <dbReference type="NCBI Taxonomy" id="6945"/>
    <lineage>
        <taxon>Eukaryota</taxon>
        <taxon>Metazoa</taxon>
        <taxon>Ecdysozoa</taxon>
        <taxon>Arthropoda</taxon>
        <taxon>Chelicerata</taxon>
        <taxon>Arachnida</taxon>
        <taxon>Acari</taxon>
        <taxon>Parasitiformes</taxon>
        <taxon>Ixodida</taxon>
        <taxon>Ixodoidea</taxon>
        <taxon>Ixodidae</taxon>
        <taxon>Ixodinae</taxon>
        <taxon>Ixodes</taxon>
    </lineage>
</organism>
<reference evidence="2 4" key="1">
    <citation type="submission" date="2008-03" db="EMBL/GenBank/DDBJ databases">
        <title>Annotation of Ixodes scapularis.</title>
        <authorList>
            <consortium name="Ixodes scapularis Genome Project Consortium"/>
            <person name="Caler E."/>
            <person name="Hannick L.I."/>
            <person name="Bidwell S."/>
            <person name="Joardar V."/>
            <person name="Thiagarajan M."/>
            <person name="Amedeo P."/>
            <person name="Galinsky K.J."/>
            <person name="Schobel S."/>
            <person name="Inman J."/>
            <person name="Hostetler J."/>
            <person name="Miller J."/>
            <person name="Hammond M."/>
            <person name="Megy K."/>
            <person name="Lawson D."/>
            <person name="Kodira C."/>
            <person name="Sutton G."/>
            <person name="Meyer J."/>
            <person name="Hill C.A."/>
            <person name="Birren B."/>
            <person name="Nene V."/>
            <person name="Collins F."/>
            <person name="Alarcon-Chaidez F."/>
            <person name="Wikel S."/>
            <person name="Strausberg R."/>
        </authorList>
    </citation>
    <scope>NUCLEOTIDE SEQUENCE [LARGE SCALE GENOMIC DNA]</scope>
    <source>
        <strain evidence="4">Wikel</strain>
        <strain evidence="2">Wikel colony</strain>
    </source>
</reference>
<keyword evidence="4" id="KW-1185">Reference proteome</keyword>
<name>B7QNB8_IXOSC</name>
<gene>
    <name evidence="2" type="ORF">IscW_ISCW015348</name>
</gene>
<dbReference type="VEuPathDB" id="VectorBase:ISCW015348"/>
<dbReference type="InParanoid" id="B7QNB8"/>
<sequence length="103" mass="11534">MDCFDWLYQSLKKRQSQESILPKVVIKHHHYHSIHDVPLEPMVNPTEPKSSAGPTTVPTTPIGAWTRGKTHGPSPDEVMMSDVDGAFDYSFGKPEPVHIALEK</sequence>
<dbReference type="EMBL" id="DS977832">
    <property type="protein sequence ID" value="EEC20340.1"/>
    <property type="molecule type" value="Genomic_DNA"/>
</dbReference>
<accession>B7QNB8</accession>
<proteinExistence type="predicted"/>
<dbReference type="AlphaFoldDB" id="B7QNB8"/>
<feature type="compositionally biased region" description="Polar residues" evidence="1">
    <location>
        <begin position="47"/>
        <end position="59"/>
    </location>
</feature>
<evidence type="ECO:0000313" key="2">
    <source>
        <dbReference type="EMBL" id="EEC20340.1"/>
    </source>
</evidence>
<dbReference type="Proteomes" id="UP000001555">
    <property type="component" value="Unassembled WGS sequence"/>
</dbReference>
<protein>
    <submittedName>
        <fullName evidence="2 3">Uncharacterized protein</fullName>
    </submittedName>
</protein>
<reference evidence="3" key="2">
    <citation type="submission" date="2020-05" db="UniProtKB">
        <authorList>
            <consortium name="EnsemblMetazoa"/>
        </authorList>
    </citation>
    <scope>IDENTIFICATION</scope>
    <source>
        <strain evidence="3">wikel</strain>
    </source>
</reference>
<evidence type="ECO:0000256" key="1">
    <source>
        <dbReference type="SAM" id="MobiDB-lite"/>
    </source>
</evidence>
<feature type="region of interest" description="Disordered" evidence="1">
    <location>
        <begin position="38"/>
        <end position="79"/>
    </location>
</feature>
<dbReference type="EMBL" id="ABJB010515869">
    <property type="status" value="NOT_ANNOTATED_CDS"/>
    <property type="molecule type" value="Genomic_DNA"/>
</dbReference>
<evidence type="ECO:0000313" key="3">
    <source>
        <dbReference type="EnsemblMetazoa" id="ISCW015348-PA"/>
    </source>
</evidence>
<dbReference type="VEuPathDB" id="VectorBase:ISCP_019172"/>
<dbReference type="HOGENOM" id="CLU_2266699_0_0_1"/>